<dbReference type="AlphaFoldDB" id="A0AAV2M5B3"/>
<reference evidence="8 9" key="1">
    <citation type="submission" date="2024-04" db="EMBL/GenBank/DDBJ databases">
        <authorList>
            <person name="Waldvogel A.-M."/>
            <person name="Schoenle A."/>
        </authorList>
    </citation>
    <scope>NUCLEOTIDE SEQUENCE [LARGE SCALE GENOMIC DNA]</scope>
</reference>
<dbReference type="Pfam" id="PF04571">
    <property type="entry name" value="Lipin_N"/>
    <property type="match status" value="1"/>
</dbReference>
<gene>
    <name evidence="8" type="ORF">KC01_LOCUS35463</name>
</gene>
<dbReference type="InterPro" id="IPR036412">
    <property type="entry name" value="HAD-like_sf"/>
</dbReference>
<dbReference type="GO" id="GO:0045944">
    <property type="term" value="P:positive regulation of transcription by RNA polymerase II"/>
    <property type="evidence" value="ECO:0007669"/>
    <property type="project" value="TreeGrafter"/>
</dbReference>
<dbReference type="Gene3D" id="3.40.50.1000">
    <property type="entry name" value="HAD superfamily/HAD-like"/>
    <property type="match status" value="1"/>
</dbReference>
<evidence type="ECO:0000256" key="4">
    <source>
        <dbReference type="ARBA" id="ARBA00012638"/>
    </source>
</evidence>
<dbReference type="InterPro" id="IPR013209">
    <property type="entry name" value="LNS2"/>
</dbReference>
<dbReference type="GO" id="GO:0019432">
    <property type="term" value="P:triglyceride biosynthetic process"/>
    <property type="evidence" value="ECO:0007669"/>
    <property type="project" value="TreeGrafter"/>
</dbReference>
<comment type="similarity">
    <text evidence="3">Belongs to the lipin family.</text>
</comment>
<feature type="region of interest" description="Disordered" evidence="6">
    <location>
        <begin position="320"/>
        <end position="339"/>
    </location>
</feature>
<dbReference type="Proteomes" id="UP001497482">
    <property type="component" value="Chromosome 6"/>
</dbReference>
<sequence length="917" mass="101722">MRFKDFNLQQRRNDVIASAEYDVSVVASTGHCTCELSPVPTHTMYLVASAFGTVRQMYRGLNPATLSGAIDVIVVQQPDGTFQSSPFHVRFGKLGVLRSSEIVVDIELNGEPVDLHMKLGDNGEAFFGEENEELEVSAHLCTSPIPRGSEESPESPEGITTSAVRRKKRRKKRVSALRDESSSEENQECEENQEKEERPLQETQLQTSKSIYYSLCEETEQLEESHAHSDSEQSPSETALVCRPSSPKSDSELCVRPRTSGPEILWNWGGFPTPCQSQSPPVHSSSSHFHTIKRQESFDLGLQTPAPKVVRPKARTRSLDFNNCSLHPPEATEQTRPNMCSLGSGFDRFHREKKDSMFSDHIQNGKLENGGLKEEEEGFRAEELMQRLKEEVSSETCAVNGEEELNSDGEEATLKSESQKKESRNHNMGSSDIYLDNLSSLDPEEVDLYLAKTDKESSQPAGALSQSGSFSPQSEGSDYLSDSMSFSPEVSLSLCGPGDSSISKEKFLERVVTFQDLSENPSLIDDPNLVVCINSNYYNWAVAAPMILSLSAFQKNLPKSTVEQLVKDKMSKKSGRWWFPFRRRDIRDSQKSSKDDADEPLSSLPLTVHATLDDVDSDEAAGLGRSASLPPPSSPSAPQPSLPSSPSAPLSTSHSFSRKSLRLTSRQIEQLHLLEGENSMVFSVTTQYQGTCRCEASVFLWSWNDRVVISDIDGTITKSDALGHLLTSIGADWTHSGIATLYHRIHQNGYRLLYCSARAIGMSASTKKYLRRVNDCGAPLPKGPVLLAPSSLMSALHREVIEKKPEEFKVACLGDIRDLFNPHRDPFYAAFGNRTNDAFAYSAVGVPDTRIFTVNPRGELVQEKTRSNKSSYPRLCEQVEHFFPPICGGVDVLQCPDFSSATYWKQPLPAFDLDVLL</sequence>
<evidence type="ECO:0000313" key="8">
    <source>
        <dbReference type="EMBL" id="CAL1608552.1"/>
    </source>
</evidence>
<organism evidence="8 9">
    <name type="scientific">Knipowitschia caucasica</name>
    <name type="common">Caucasian dwarf goby</name>
    <name type="synonym">Pomatoschistus caucasicus</name>
    <dbReference type="NCBI Taxonomy" id="637954"/>
    <lineage>
        <taxon>Eukaryota</taxon>
        <taxon>Metazoa</taxon>
        <taxon>Chordata</taxon>
        <taxon>Craniata</taxon>
        <taxon>Vertebrata</taxon>
        <taxon>Euteleostomi</taxon>
        <taxon>Actinopterygii</taxon>
        <taxon>Neopterygii</taxon>
        <taxon>Teleostei</taxon>
        <taxon>Neoteleostei</taxon>
        <taxon>Acanthomorphata</taxon>
        <taxon>Gobiaria</taxon>
        <taxon>Gobiiformes</taxon>
        <taxon>Gobioidei</taxon>
        <taxon>Gobiidae</taxon>
        <taxon>Gobiinae</taxon>
        <taxon>Knipowitschia</taxon>
    </lineage>
</organism>
<dbReference type="Pfam" id="PF08235">
    <property type="entry name" value="LNS2"/>
    <property type="match status" value="1"/>
</dbReference>
<dbReference type="SUPFAM" id="SSF56784">
    <property type="entry name" value="HAD-like"/>
    <property type="match status" value="1"/>
</dbReference>
<evidence type="ECO:0000256" key="3">
    <source>
        <dbReference type="ARBA" id="ARBA00005476"/>
    </source>
</evidence>
<dbReference type="InterPro" id="IPR007651">
    <property type="entry name" value="Lipin_N"/>
</dbReference>
<feature type="region of interest" description="Disordered" evidence="6">
    <location>
        <begin position="391"/>
        <end position="437"/>
    </location>
</feature>
<comment type="catalytic activity">
    <reaction evidence="1">
        <text>a 1,2-diacyl-sn-glycero-3-phosphate + H2O = a 1,2-diacyl-sn-glycerol + phosphate</text>
        <dbReference type="Rhea" id="RHEA:27429"/>
        <dbReference type="ChEBI" id="CHEBI:15377"/>
        <dbReference type="ChEBI" id="CHEBI:17815"/>
        <dbReference type="ChEBI" id="CHEBI:43474"/>
        <dbReference type="ChEBI" id="CHEBI:58608"/>
        <dbReference type="EC" id="3.1.3.4"/>
    </reaction>
    <physiologicalReaction direction="left-to-right" evidence="1">
        <dbReference type="Rhea" id="RHEA:27430"/>
    </physiologicalReaction>
</comment>
<name>A0AAV2M5B3_KNICA</name>
<dbReference type="InterPro" id="IPR031315">
    <property type="entry name" value="LNS2/PITP"/>
</dbReference>
<evidence type="ECO:0000256" key="5">
    <source>
        <dbReference type="ARBA" id="ARBA00022801"/>
    </source>
</evidence>
<dbReference type="Pfam" id="PF16876">
    <property type="entry name" value="Lipin_mid"/>
    <property type="match status" value="1"/>
</dbReference>
<feature type="region of interest" description="Disordered" evidence="6">
    <location>
        <begin position="620"/>
        <end position="658"/>
    </location>
</feature>
<accession>A0AAV2M5B3</accession>
<keyword evidence="5" id="KW-0378">Hydrolase</keyword>
<evidence type="ECO:0000256" key="2">
    <source>
        <dbReference type="ARBA" id="ARBA00001946"/>
    </source>
</evidence>
<protein>
    <recommendedName>
        <fullName evidence="4">phosphatidate phosphatase</fullName>
        <ecNumber evidence="4">3.1.3.4</ecNumber>
    </recommendedName>
</protein>
<proteinExistence type="inferred from homology"/>
<feature type="region of interest" description="Disordered" evidence="6">
    <location>
        <begin position="457"/>
        <end position="482"/>
    </location>
</feature>
<feature type="region of interest" description="Disordered" evidence="6">
    <location>
        <begin position="143"/>
        <end position="204"/>
    </location>
</feature>
<comment type="cofactor">
    <cofactor evidence="2">
        <name>Mg(2+)</name>
        <dbReference type="ChEBI" id="CHEBI:18420"/>
    </cofactor>
</comment>
<feature type="compositionally biased region" description="Basic residues" evidence="6">
    <location>
        <begin position="164"/>
        <end position="175"/>
    </location>
</feature>
<feature type="compositionally biased region" description="Basic and acidic residues" evidence="6">
    <location>
        <begin position="412"/>
        <end position="425"/>
    </location>
</feature>
<dbReference type="GO" id="GO:0009062">
    <property type="term" value="P:fatty acid catabolic process"/>
    <property type="evidence" value="ECO:0007669"/>
    <property type="project" value="TreeGrafter"/>
</dbReference>
<feature type="compositionally biased region" description="Acidic residues" evidence="6">
    <location>
        <begin position="401"/>
        <end position="411"/>
    </location>
</feature>
<dbReference type="SMART" id="SM00775">
    <property type="entry name" value="LNS2"/>
    <property type="match status" value="1"/>
</dbReference>
<dbReference type="GO" id="GO:0003713">
    <property type="term" value="F:transcription coactivator activity"/>
    <property type="evidence" value="ECO:0007669"/>
    <property type="project" value="TreeGrafter"/>
</dbReference>
<feature type="compositionally biased region" description="Polar residues" evidence="6">
    <location>
        <begin position="458"/>
        <end position="482"/>
    </location>
</feature>
<evidence type="ECO:0000313" key="9">
    <source>
        <dbReference type="Proteomes" id="UP001497482"/>
    </source>
</evidence>
<dbReference type="PANTHER" id="PTHR12181:SF62">
    <property type="entry name" value="PHOSPHATIDATE PHOSPHATASE LPIN3"/>
    <property type="match status" value="1"/>
</dbReference>
<dbReference type="GO" id="GO:0008195">
    <property type="term" value="F:phosphatidate phosphatase activity"/>
    <property type="evidence" value="ECO:0007669"/>
    <property type="project" value="UniProtKB-EC"/>
</dbReference>
<evidence type="ECO:0000256" key="6">
    <source>
        <dbReference type="SAM" id="MobiDB-lite"/>
    </source>
</evidence>
<dbReference type="InterPro" id="IPR023214">
    <property type="entry name" value="HAD_sf"/>
</dbReference>
<dbReference type="EC" id="3.1.3.4" evidence="4"/>
<dbReference type="InterPro" id="IPR031703">
    <property type="entry name" value="Lipin_mid"/>
</dbReference>
<keyword evidence="9" id="KW-1185">Reference proteome</keyword>
<feature type="domain" description="LNS2/PITP" evidence="7">
    <location>
        <begin position="707"/>
        <end position="863"/>
    </location>
</feature>
<dbReference type="PANTHER" id="PTHR12181">
    <property type="entry name" value="LIPIN"/>
    <property type="match status" value="1"/>
</dbReference>
<evidence type="ECO:0000259" key="7">
    <source>
        <dbReference type="SMART" id="SM00775"/>
    </source>
</evidence>
<feature type="compositionally biased region" description="Pro residues" evidence="6">
    <location>
        <begin position="629"/>
        <end position="643"/>
    </location>
</feature>
<dbReference type="EMBL" id="OZ035828">
    <property type="protein sequence ID" value="CAL1608552.1"/>
    <property type="molecule type" value="Genomic_DNA"/>
</dbReference>
<dbReference type="GO" id="GO:0032869">
    <property type="term" value="P:cellular response to insulin stimulus"/>
    <property type="evidence" value="ECO:0007669"/>
    <property type="project" value="TreeGrafter"/>
</dbReference>
<feature type="region of interest" description="Disordered" evidence="6">
    <location>
        <begin position="220"/>
        <end position="256"/>
    </location>
</feature>
<dbReference type="InterPro" id="IPR026058">
    <property type="entry name" value="LIPIN"/>
</dbReference>
<feature type="compositionally biased region" description="Low complexity" evidence="6">
    <location>
        <begin position="644"/>
        <end position="655"/>
    </location>
</feature>
<feature type="compositionally biased region" description="Acidic residues" evidence="6">
    <location>
        <begin position="182"/>
        <end position="194"/>
    </location>
</feature>
<dbReference type="GO" id="GO:0005634">
    <property type="term" value="C:nucleus"/>
    <property type="evidence" value="ECO:0007669"/>
    <property type="project" value="TreeGrafter"/>
</dbReference>
<evidence type="ECO:0000256" key="1">
    <source>
        <dbReference type="ARBA" id="ARBA00001180"/>
    </source>
</evidence>